<accession>A0A2P7QFS4</accession>
<dbReference type="InterPro" id="IPR053165">
    <property type="entry name" value="HSI-I_assembly_Hcp1"/>
</dbReference>
<dbReference type="AlphaFoldDB" id="A0A2P7QFS4"/>
<dbReference type="Proteomes" id="UP000241167">
    <property type="component" value="Unassembled WGS sequence"/>
</dbReference>
<comment type="caution">
    <text evidence="1">The sequence shown here is derived from an EMBL/GenBank/DDBJ whole genome shotgun (WGS) entry which is preliminary data.</text>
</comment>
<gene>
    <name evidence="1" type="ORF">C7I55_24250</name>
</gene>
<dbReference type="RefSeq" id="WP_106515641.1">
    <property type="nucleotide sequence ID" value="NZ_PXYI01000011.1"/>
</dbReference>
<dbReference type="PANTHER" id="PTHR36152:SF5">
    <property type="entry name" value="PROTEIN HCP1"/>
    <property type="match status" value="1"/>
</dbReference>
<dbReference type="Pfam" id="PF05638">
    <property type="entry name" value="T6SS_HCP"/>
    <property type="match status" value="1"/>
</dbReference>
<dbReference type="PANTHER" id="PTHR36152">
    <property type="entry name" value="CYTOPLASMIC PROTEIN-RELATED"/>
    <property type="match status" value="1"/>
</dbReference>
<dbReference type="Gene3D" id="2.30.110.20">
    <property type="entry name" value="Hcp1-like"/>
    <property type="match status" value="1"/>
</dbReference>
<dbReference type="InterPro" id="IPR008514">
    <property type="entry name" value="T6SS_Hcp"/>
</dbReference>
<reference evidence="1 2" key="1">
    <citation type="submission" date="2018-03" db="EMBL/GenBank/DDBJ databases">
        <title>The draft genome of Sphingosinicella sp. GL-C-18.</title>
        <authorList>
            <person name="Liu L."/>
            <person name="Li L."/>
            <person name="Liang L."/>
            <person name="Zhang X."/>
            <person name="Wang T."/>
        </authorList>
    </citation>
    <scope>NUCLEOTIDE SEQUENCE [LARGE SCALE GENOMIC DNA]</scope>
    <source>
        <strain evidence="1 2">GL-C-18</strain>
    </source>
</reference>
<organism evidence="1 2">
    <name type="scientific">Allosphingosinicella deserti</name>
    <dbReference type="NCBI Taxonomy" id="2116704"/>
    <lineage>
        <taxon>Bacteria</taxon>
        <taxon>Pseudomonadati</taxon>
        <taxon>Pseudomonadota</taxon>
        <taxon>Alphaproteobacteria</taxon>
        <taxon>Sphingomonadales</taxon>
        <taxon>Sphingomonadaceae</taxon>
        <taxon>Allosphingosinicella</taxon>
    </lineage>
</organism>
<name>A0A2P7QFS4_9SPHN</name>
<evidence type="ECO:0000313" key="2">
    <source>
        <dbReference type="Proteomes" id="UP000241167"/>
    </source>
</evidence>
<dbReference type="NCBIfam" id="TIGR03344">
    <property type="entry name" value="VI_effect_Hcp1"/>
    <property type="match status" value="1"/>
</dbReference>
<dbReference type="InterPro" id="IPR036624">
    <property type="entry name" value="Hcp1-lik_sf"/>
</dbReference>
<dbReference type="SUPFAM" id="SSF141452">
    <property type="entry name" value="Hcp1-like"/>
    <property type="match status" value="1"/>
</dbReference>
<evidence type="ECO:0000313" key="1">
    <source>
        <dbReference type="EMBL" id="PSJ36827.1"/>
    </source>
</evidence>
<dbReference type="EMBL" id="PXYI01000011">
    <property type="protein sequence ID" value="PSJ36827.1"/>
    <property type="molecule type" value="Genomic_DNA"/>
</dbReference>
<keyword evidence="2" id="KW-1185">Reference proteome</keyword>
<sequence>MAVDLFLKIDGIEGESQKKGHEREIDIISFNFGAAQHGSFHTGGAGGGSGKAEIRDISIVKEVDKASPKLFSACASGKHIKEIIIYSQKAGDDKNPLTYYKIKLEDVIVSSVDNQGASHGDAIMESVVFNTAKVTFDYQPQSRSGGKEGGVVTASYDIRQNVAS</sequence>
<proteinExistence type="predicted"/>
<protein>
    <submittedName>
        <fullName evidence="1">Type VI secretion system tube protein Hcp</fullName>
    </submittedName>
</protein>
<dbReference type="OrthoDB" id="4865570at2"/>